<dbReference type="InterPro" id="IPR002591">
    <property type="entry name" value="Phosphodiest/P_Trfase"/>
</dbReference>
<accession>G7Q6H6</accession>
<dbReference type="Gene3D" id="3.40.720.10">
    <property type="entry name" value="Alkaline Phosphatase, subunit A"/>
    <property type="match status" value="2"/>
</dbReference>
<dbReference type="STRING" id="694327.DFW101_1581"/>
<sequence>MPPRVIVIGIDGASFDLLDPWMDQGLLPNLCRVFTEGAKGPLEATIPINSAPSWTSFATGVRPDKHGIFGFFRLGHSREGRVFHNASYRKAPPFWSLASAKGLTCGVANVPLTYPPDDIEGYMISGMDAPPSAGPKCMRPQSLFQELEQAVGPYVVEPDIATRVVLRTDKEREEFIDTIAAIEKKRFAHFDYLARTRDVDVLVAVTTATDRLMHRFMWYLDPKSPGRGAPGFDRIRDKCIDVFRLADDFVGRMLPLVDDGATLLVVSDHGFRSIADKGISMESWLHGQGLLAFAGGRAGRTHGLLRGMKHRLRRMLPEHLFMALRFRFEGVIRHMNSYERYGNIDWAGTLAYSDDELDALSSVWINLKGREPEGIVEPGEAYHALREDLRAKLLAQTDPMTGAPMTEAVHRREELFTAEYANLAPDLIVQWKEGYSPHPRRTPPGSTDFCFPMDRQKLLPLASGEHSRYGIFGAIGNTVRPGTAVAGARIIDLAPTILGLLGLAAPDAMDGRMLTEVFRPASLAADGPVPTDVAPGPGGEQAFSDEEAEEIAERLKNLGYM</sequence>
<evidence type="ECO:0000313" key="2">
    <source>
        <dbReference type="Proteomes" id="UP000004662"/>
    </source>
</evidence>
<organism evidence="1 2">
    <name type="scientific">Solidesulfovibrio carbinoliphilus subsp. oakridgensis</name>
    <dbReference type="NCBI Taxonomy" id="694327"/>
    <lineage>
        <taxon>Bacteria</taxon>
        <taxon>Pseudomonadati</taxon>
        <taxon>Thermodesulfobacteriota</taxon>
        <taxon>Desulfovibrionia</taxon>
        <taxon>Desulfovibrionales</taxon>
        <taxon>Desulfovibrionaceae</taxon>
        <taxon>Solidesulfovibrio</taxon>
    </lineage>
</organism>
<dbReference type="PANTHER" id="PTHR10151:SF120">
    <property type="entry name" value="BIS(5'-ADENOSYL)-TRIPHOSPHATASE"/>
    <property type="match status" value="1"/>
</dbReference>
<dbReference type="RefSeq" id="WP_009180984.1">
    <property type="nucleotide sequence ID" value="NZ_CM001368.1"/>
</dbReference>
<dbReference type="Proteomes" id="UP000004662">
    <property type="component" value="Chromosome"/>
</dbReference>
<protein>
    <submittedName>
        <fullName evidence="1">Type I phosphodiesterase/nucleotide pyrophosphatase</fullName>
    </submittedName>
</protein>
<evidence type="ECO:0000313" key="1">
    <source>
        <dbReference type="EMBL" id="EHJ47589.1"/>
    </source>
</evidence>
<dbReference type="GO" id="GO:0016787">
    <property type="term" value="F:hydrolase activity"/>
    <property type="evidence" value="ECO:0007669"/>
    <property type="project" value="UniProtKB-ARBA"/>
</dbReference>
<dbReference type="HOGENOM" id="CLU_024306_0_0_7"/>
<dbReference type="eggNOG" id="COG3379">
    <property type="taxonomic scope" value="Bacteria"/>
</dbReference>
<dbReference type="OrthoDB" id="9771966at2"/>
<dbReference type="AlphaFoldDB" id="G7Q6H6"/>
<name>G7Q6H6_9BACT</name>
<dbReference type="Pfam" id="PF01663">
    <property type="entry name" value="Phosphodiest"/>
    <property type="match status" value="1"/>
</dbReference>
<dbReference type="InterPro" id="IPR017850">
    <property type="entry name" value="Alkaline_phosphatase_core_sf"/>
</dbReference>
<gene>
    <name evidence="1" type="ORF">DFW101_1581</name>
</gene>
<dbReference type="EMBL" id="CM001368">
    <property type="protein sequence ID" value="EHJ47589.1"/>
    <property type="molecule type" value="Genomic_DNA"/>
</dbReference>
<dbReference type="SUPFAM" id="SSF53649">
    <property type="entry name" value="Alkaline phosphatase-like"/>
    <property type="match status" value="1"/>
</dbReference>
<dbReference type="PANTHER" id="PTHR10151">
    <property type="entry name" value="ECTONUCLEOTIDE PYROPHOSPHATASE/PHOSPHODIESTERASE"/>
    <property type="match status" value="1"/>
</dbReference>
<keyword evidence="2" id="KW-1185">Reference proteome</keyword>
<reference evidence="2" key="1">
    <citation type="journal article" date="2015" name="Genome Announc.">
        <title>High-Quality Draft Genome Sequence of Desulfovibrio carbinoliphilus FW-101-2B, an Organic Acid-Oxidizing Sulfate-Reducing Bacterium Isolated from Uranium(VI)-Contaminated Groundwater.</title>
        <authorList>
            <person name="Ramsay B.D."/>
            <person name="Hwang C."/>
            <person name="Woo H.L."/>
            <person name="Carroll S.L."/>
            <person name="Lucas S."/>
            <person name="Han J."/>
            <person name="Lapidus A.L."/>
            <person name="Cheng J.F."/>
            <person name="Goodwin L.A."/>
            <person name="Pitluck S."/>
            <person name="Peters L."/>
            <person name="Chertkov O."/>
            <person name="Held B."/>
            <person name="Detter J.C."/>
            <person name="Han C.S."/>
            <person name="Tapia R."/>
            <person name="Land M.L."/>
            <person name="Hauser L.J."/>
            <person name="Kyrpides N.C."/>
            <person name="Ivanova N.N."/>
            <person name="Mikhailova N."/>
            <person name="Pagani I."/>
            <person name="Woyke T."/>
            <person name="Arkin A.P."/>
            <person name="Dehal P."/>
            <person name="Chivian D."/>
            <person name="Criddle C.S."/>
            <person name="Wu W."/>
            <person name="Chakraborty R."/>
            <person name="Hazen T.C."/>
            <person name="Fields M.W."/>
        </authorList>
    </citation>
    <scope>NUCLEOTIDE SEQUENCE [LARGE SCALE GENOMIC DNA]</scope>
    <source>
        <strain evidence="2">FW-101-2B</strain>
    </source>
</reference>
<proteinExistence type="predicted"/>